<accession>A0A2V1DJB2</accession>
<keyword evidence="2" id="KW-0378">Hydrolase</keyword>
<comment type="similarity">
    <text evidence="1">Belongs to the type-B carboxylesterase/lipase family.</text>
</comment>
<keyword evidence="5" id="KW-1185">Reference proteome</keyword>
<dbReference type="PANTHER" id="PTHR43918">
    <property type="entry name" value="ACETYLCHOLINESTERASE"/>
    <property type="match status" value="1"/>
</dbReference>
<sequence>MDRSVFVLGLVPSVSSYSEFRNLLVNTSQGLVHGIQVNDNVNAFLGLPYAEPPVGELRWKPPQPLRASKGHDIFDASHFGNSCYQFQYALFYDPSRPDTDLYGSPTPQSEDCLTLNVFVPRSTPSQGNKSMPVFVWQHGGGFVEGSSSLPIYNASKFVEEARDIIVVTTNYRMSLFGFPNTPGLPPDGQNLGIRDQRAALEWVRDNIAAFGGDPDRIVHGGQSAGAGITDVLAYQYPEDPIFKGIVLQSGTVQLVNFQQYTTDSEFIRVAKNVGCTNNSNRKQELECMKTIRFHRLSTAISNKSINAYGDPNGGSPCVDNVTVFSREEYINRTLNGRFARVPTLLGVMDREGDAVTDIGPNGPDRTQSDRITNFTFNCPAALSATGRAAHGVPVWRYRFMGVFPSVTPLQTLGAYHGADVPFLWGTLKPIDPNTHVQPNEIAASKYLMAAFAAFVRDPEAGLIRHFQWPTYDEDKRTLIELFRNETPAAALVDPKPYDVTC</sequence>
<reference evidence="4 5" key="1">
    <citation type="journal article" date="2018" name="Sci. Rep.">
        <title>Comparative genomics provides insights into the lifestyle and reveals functional heterogeneity of dark septate endophytic fungi.</title>
        <authorList>
            <person name="Knapp D.G."/>
            <person name="Nemeth J.B."/>
            <person name="Barry K."/>
            <person name="Hainaut M."/>
            <person name="Henrissat B."/>
            <person name="Johnson J."/>
            <person name="Kuo A."/>
            <person name="Lim J.H.P."/>
            <person name="Lipzen A."/>
            <person name="Nolan M."/>
            <person name="Ohm R.A."/>
            <person name="Tamas L."/>
            <person name="Grigoriev I.V."/>
            <person name="Spatafora J.W."/>
            <person name="Nagy L.G."/>
            <person name="Kovacs G.M."/>
        </authorList>
    </citation>
    <scope>NUCLEOTIDE SEQUENCE [LARGE SCALE GENOMIC DNA]</scope>
    <source>
        <strain evidence="4 5">DSE2036</strain>
    </source>
</reference>
<dbReference type="PROSITE" id="PS00941">
    <property type="entry name" value="CARBOXYLESTERASE_B_2"/>
    <property type="match status" value="1"/>
</dbReference>
<dbReference type="InterPro" id="IPR050654">
    <property type="entry name" value="AChE-related_enzymes"/>
</dbReference>
<dbReference type="Proteomes" id="UP000244855">
    <property type="component" value="Unassembled WGS sequence"/>
</dbReference>
<protein>
    <submittedName>
        <fullName evidence="4">Carboxylesterase family protein</fullName>
    </submittedName>
</protein>
<dbReference type="Gene3D" id="3.40.50.1820">
    <property type="entry name" value="alpha/beta hydrolase"/>
    <property type="match status" value="1"/>
</dbReference>
<dbReference type="GO" id="GO:0052689">
    <property type="term" value="F:carboxylic ester hydrolase activity"/>
    <property type="evidence" value="ECO:0007669"/>
    <property type="project" value="TreeGrafter"/>
</dbReference>
<gene>
    <name evidence="4" type="ORF">DM02DRAFT_685211</name>
</gene>
<dbReference type="EMBL" id="KZ805438">
    <property type="protein sequence ID" value="PVH97349.1"/>
    <property type="molecule type" value="Genomic_DNA"/>
</dbReference>
<dbReference type="InterPro" id="IPR002018">
    <property type="entry name" value="CarbesteraseB"/>
</dbReference>
<dbReference type="InterPro" id="IPR029058">
    <property type="entry name" value="AB_hydrolase_fold"/>
</dbReference>
<dbReference type="SUPFAM" id="SSF53474">
    <property type="entry name" value="alpha/beta-Hydrolases"/>
    <property type="match status" value="1"/>
</dbReference>
<dbReference type="OrthoDB" id="408631at2759"/>
<evidence type="ECO:0000313" key="5">
    <source>
        <dbReference type="Proteomes" id="UP000244855"/>
    </source>
</evidence>
<dbReference type="AlphaFoldDB" id="A0A2V1DJB2"/>
<name>A0A2V1DJB2_9PLEO</name>
<dbReference type="PANTHER" id="PTHR43918:SF4">
    <property type="entry name" value="CARBOXYLIC ESTER HYDROLASE"/>
    <property type="match status" value="1"/>
</dbReference>
<feature type="domain" description="Carboxylesterase type B" evidence="3">
    <location>
        <begin position="368"/>
        <end position="486"/>
    </location>
</feature>
<proteinExistence type="inferred from homology"/>
<evidence type="ECO:0000259" key="3">
    <source>
        <dbReference type="Pfam" id="PF00135"/>
    </source>
</evidence>
<evidence type="ECO:0000256" key="2">
    <source>
        <dbReference type="ARBA" id="ARBA00022801"/>
    </source>
</evidence>
<organism evidence="4 5">
    <name type="scientific">Periconia macrospinosa</name>
    <dbReference type="NCBI Taxonomy" id="97972"/>
    <lineage>
        <taxon>Eukaryota</taxon>
        <taxon>Fungi</taxon>
        <taxon>Dikarya</taxon>
        <taxon>Ascomycota</taxon>
        <taxon>Pezizomycotina</taxon>
        <taxon>Dothideomycetes</taxon>
        <taxon>Pleosporomycetidae</taxon>
        <taxon>Pleosporales</taxon>
        <taxon>Massarineae</taxon>
        <taxon>Periconiaceae</taxon>
        <taxon>Periconia</taxon>
    </lineage>
</organism>
<dbReference type="InterPro" id="IPR019819">
    <property type="entry name" value="Carboxylesterase_B_CS"/>
</dbReference>
<evidence type="ECO:0000313" key="4">
    <source>
        <dbReference type="EMBL" id="PVH97349.1"/>
    </source>
</evidence>
<evidence type="ECO:0000256" key="1">
    <source>
        <dbReference type="ARBA" id="ARBA00005964"/>
    </source>
</evidence>
<feature type="domain" description="Carboxylesterase type B" evidence="3">
    <location>
        <begin position="24"/>
        <end position="363"/>
    </location>
</feature>
<dbReference type="Pfam" id="PF00135">
    <property type="entry name" value="COesterase"/>
    <property type="match status" value="2"/>
</dbReference>
<dbReference type="STRING" id="97972.A0A2V1DJB2"/>